<comment type="similarity">
    <text evidence="2">Belongs to the bacterial solute-binding protein 8 family.</text>
</comment>
<accession>A0ABY2SPE2</accession>
<keyword evidence="4" id="KW-0408">Iron</keyword>
<evidence type="ECO:0000256" key="3">
    <source>
        <dbReference type="ARBA" id="ARBA00022448"/>
    </source>
</evidence>
<evidence type="ECO:0000313" key="8">
    <source>
        <dbReference type="Proteomes" id="UP000305202"/>
    </source>
</evidence>
<dbReference type="PRINTS" id="PR01715">
    <property type="entry name" value="FERRIBNDNGPP"/>
</dbReference>
<dbReference type="InterPro" id="IPR002491">
    <property type="entry name" value="ABC_transptr_periplasmic_BD"/>
</dbReference>
<evidence type="ECO:0000256" key="2">
    <source>
        <dbReference type="ARBA" id="ARBA00008814"/>
    </source>
</evidence>
<keyword evidence="3" id="KW-0813">Transport</keyword>
<dbReference type="InterPro" id="IPR051313">
    <property type="entry name" value="Bact_iron-sidero_bind"/>
</dbReference>
<organism evidence="7 8">
    <name type="scientific">Martelella alba</name>
    <dbReference type="NCBI Taxonomy" id="2590451"/>
    <lineage>
        <taxon>Bacteria</taxon>
        <taxon>Pseudomonadati</taxon>
        <taxon>Pseudomonadota</taxon>
        <taxon>Alphaproteobacteria</taxon>
        <taxon>Hyphomicrobiales</taxon>
        <taxon>Aurantimonadaceae</taxon>
        <taxon>Martelella</taxon>
    </lineage>
</organism>
<comment type="caution">
    <text evidence="7">The sequence shown here is derived from an EMBL/GenBank/DDBJ whole genome shotgun (WGS) entry which is preliminary data.</text>
</comment>
<gene>
    <name evidence="7" type="primary">fhuD</name>
    <name evidence="7" type="ORF">FCN80_05375</name>
</gene>
<dbReference type="PANTHER" id="PTHR30532:SF1">
    <property type="entry name" value="IRON(3+)-HYDROXAMATE-BINDING PROTEIN FHUD"/>
    <property type="match status" value="1"/>
</dbReference>
<evidence type="ECO:0000256" key="4">
    <source>
        <dbReference type="ARBA" id="ARBA00022496"/>
    </source>
</evidence>
<keyword evidence="5" id="KW-0732">Signal</keyword>
<keyword evidence="4" id="KW-0406">Ion transport</keyword>
<dbReference type="Proteomes" id="UP000305202">
    <property type="component" value="Unassembled WGS sequence"/>
</dbReference>
<dbReference type="CDD" id="cd01146">
    <property type="entry name" value="FhuD"/>
    <property type="match status" value="1"/>
</dbReference>
<keyword evidence="4" id="KW-0410">Iron transport</keyword>
<dbReference type="EMBL" id="SZPQ01000003">
    <property type="protein sequence ID" value="TKI07867.1"/>
    <property type="molecule type" value="Genomic_DNA"/>
</dbReference>
<dbReference type="Gene3D" id="3.40.50.1980">
    <property type="entry name" value="Nitrogenase molybdenum iron protein domain"/>
    <property type="match status" value="2"/>
</dbReference>
<proteinExistence type="inferred from homology"/>
<name>A0ABY2SPE2_9HYPH</name>
<dbReference type="PROSITE" id="PS50983">
    <property type="entry name" value="FE_B12_PBP"/>
    <property type="match status" value="1"/>
</dbReference>
<evidence type="ECO:0000313" key="7">
    <source>
        <dbReference type="EMBL" id="TKI07867.1"/>
    </source>
</evidence>
<comment type="subcellular location">
    <subcellularLocation>
        <location evidence="1">Cell envelope</location>
    </subcellularLocation>
</comment>
<protein>
    <submittedName>
        <fullName evidence="7">Fe(3+)-hydroxamate ABC transporter substrate-binding protein FhuD</fullName>
    </submittedName>
</protein>
<dbReference type="NCBIfam" id="NF007864">
    <property type="entry name" value="PRK10576.1"/>
    <property type="match status" value="1"/>
</dbReference>
<dbReference type="PANTHER" id="PTHR30532">
    <property type="entry name" value="IRON III DICITRATE-BINDING PERIPLASMIC PROTEIN"/>
    <property type="match status" value="1"/>
</dbReference>
<reference evidence="7 8" key="1">
    <citation type="submission" date="2019-04" db="EMBL/GenBank/DDBJ databases">
        <authorList>
            <person name="Li M."/>
            <person name="Gao C."/>
        </authorList>
    </citation>
    <scope>NUCLEOTIDE SEQUENCE [LARGE SCALE GENOMIC DNA]</scope>
    <source>
        <strain evidence="7 8">BGMRC 2031</strain>
    </source>
</reference>
<dbReference type="SUPFAM" id="SSF53807">
    <property type="entry name" value="Helical backbone' metal receptor"/>
    <property type="match status" value="1"/>
</dbReference>
<feature type="domain" description="Fe/B12 periplasmic-binding" evidence="6">
    <location>
        <begin position="39"/>
        <end position="298"/>
    </location>
</feature>
<evidence type="ECO:0000259" key="6">
    <source>
        <dbReference type="PROSITE" id="PS50983"/>
    </source>
</evidence>
<keyword evidence="8" id="KW-1185">Reference proteome</keyword>
<dbReference type="RefSeq" id="WP_136988862.1">
    <property type="nucleotide sequence ID" value="NZ_SZPQ01000003.1"/>
</dbReference>
<dbReference type="Pfam" id="PF01497">
    <property type="entry name" value="Peripla_BP_2"/>
    <property type="match status" value="1"/>
</dbReference>
<evidence type="ECO:0000256" key="5">
    <source>
        <dbReference type="ARBA" id="ARBA00022729"/>
    </source>
</evidence>
<sequence length="298" mass="32734">MADRMSAMDASRRRLLTALMLAPWLSGGRVHAAPPVATRIIALEWLPLELLFALNVTPLAVADTHGYRQWVRKPALPAGVLDVGLRTEPNLEYIAALNPDLLLYSQGYGPRAAQLHAIAPAMAFNFTDGRGQPLQTVRAGLLALAERLGEVAAARAHLADFDRRLVEARARLGSYRRQPLLVFTLLDDRHAVVLGGNSLFGGVMRQLDIDNAWQGESSFWGTAQVGIERLASLPPARAICLDHGDGAVRARLAATPLWRAIPFVRRDSLRTVPAIWLFGATLTALRFCRMLQSLESQW</sequence>
<evidence type="ECO:0000256" key="1">
    <source>
        <dbReference type="ARBA" id="ARBA00004196"/>
    </source>
</evidence>